<dbReference type="EMBL" id="BSFP01000002">
    <property type="protein sequence ID" value="GLK98663.1"/>
    <property type="molecule type" value="Genomic_DNA"/>
</dbReference>
<dbReference type="RefSeq" id="WP_261962433.1">
    <property type="nucleotide sequence ID" value="NZ_BAAAXA010000001.1"/>
</dbReference>
<feature type="region of interest" description="Disordered" evidence="1">
    <location>
        <begin position="29"/>
        <end position="68"/>
    </location>
</feature>
<gene>
    <name evidence="2" type="ORF">GCM10017581_004040</name>
</gene>
<evidence type="ECO:0000256" key="1">
    <source>
        <dbReference type="SAM" id="MobiDB-lite"/>
    </source>
</evidence>
<dbReference type="AlphaFoldDB" id="A0A9W6NIY0"/>
<evidence type="ECO:0000313" key="3">
    <source>
        <dbReference type="Proteomes" id="UP001143480"/>
    </source>
</evidence>
<sequence length="68" mass="7029">MQKLVIGIATAAAAGVVALGIGIDLAHQDAAQRHTPTAESRPAKDGEMPPPPAPRQLRPSERVVVNGK</sequence>
<organism evidence="2 3">
    <name type="scientific">Dactylosporangium matsuzakiense</name>
    <dbReference type="NCBI Taxonomy" id="53360"/>
    <lineage>
        <taxon>Bacteria</taxon>
        <taxon>Bacillati</taxon>
        <taxon>Actinomycetota</taxon>
        <taxon>Actinomycetes</taxon>
        <taxon>Micromonosporales</taxon>
        <taxon>Micromonosporaceae</taxon>
        <taxon>Dactylosporangium</taxon>
    </lineage>
</organism>
<evidence type="ECO:0000313" key="2">
    <source>
        <dbReference type="EMBL" id="GLK98663.1"/>
    </source>
</evidence>
<dbReference type="Proteomes" id="UP001143480">
    <property type="component" value="Unassembled WGS sequence"/>
</dbReference>
<comment type="caution">
    <text evidence="2">The sequence shown here is derived from an EMBL/GenBank/DDBJ whole genome shotgun (WGS) entry which is preliminary data.</text>
</comment>
<reference evidence="2" key="1">
    <citation type="journal article" date="2014" name="Int. J. Syst. Evol. Microbiol.">
        <title>Complete genome sequence of Corynebacterium casei LMG S-19264T (=DSM 44701T), isolated from a smear-ripened cheese.</title>
        <authorList>
            <consortium name="US DOE Joint Genome Institute (JGI-PGF)"/>
            <person name="Walter F."/>
            <person name="Albersmeier A."/>
            <person name="Kalinowski J."/>
            <person name="Ruckert C."/>
        </authorList>
    </citation>
    <scope>NUCLEOTIDE SEQUENCE</scope>
    <source>
        <strain evidence="2">VKM Ac-1321</strain>
    </source>
</reference>
<name>A0A9W6NIY0_9ACTN</name>
<accession>A0A9W6NIY0</accession>
<keyword evidence="3" id="KW-1185">Reference proteome</keyword>
<reference evidence="2" key="2">
    <citation type="submission" date="2023-01" db="EMBL/GenBank/DDBJ databases">
        <authorList>
            <person name="Sun Q."/>
            <person name="Evtushenko L."/>
        </authorList>
    </citation>
    <scope>NUCLEOTIDE SEQUENCE</scope>
    <source>
        <strain evidence="2">VKM Ac-1321</strain>
    </source>
</reference>
<proteinExistence type="predicted"/>
<protein>
    <submittedName>
        <fullName evidence="2">Uncharacterized protein</fullName>
    </submittedName>
</protein>